<dbReference type="EMBL" id="RHHQ01000013">
    <property type="protein sequence ID" value="RNB85908.1"/>
    <property type="molecule type" value="Genomic_DNA"/>
</dbReference>
<gene>
    <name evidence="1" type="ORF">EDM56_18075</name>
</gene>
<dbReference type="OrthoDB" id="5429664at2"/>
<comment type="caution">
    <text evidence="1">The sequence shown here is derived from an EMBL/GenBank/DDBJ whole genome shotgun (WGS) entry which is preliminary data.</text>
</comment>
<dbReference type="RefSeq" id="WP_122919320.1">
    <property type="nucleotide sequence ID" value="NZ_RHHQ01000013.1"/>
</dbReference>
<dbReference type="InterPro" id="IPR027417">
    <property type="entry name" value="P-loop_NTPase"/>
</dbReference>
<organism evidence="1 2">
    <name type="scientific">Brevibacillus fluminis</name>
    <dbReference type="NCBI Taxonomy" id="511487"/>
    <lineage>
        <taxon>Bacteria</taxon>
        <taxon>Bacillati</taxon>
        <taxon>Bacillota</taxon>
        <taxon>Bacilli</taxon>
        <taxon>Bacillales</taxon>
        <taxon>Paenibacillaceae</taxon>
        <taxon>Brevibacillus</taxon>
    </lineage>
</organism>
<sequence>MKLYALYGTSGTGKSTIALRLAHQLNVDAIIDDGILISQGCKVAGVSAKYEKTKIQAVKRAIFYYQEHADEVRKALQDHAYETLLILGTSQRMIDRITRALQLTGPIEFIPIEDLKTPAEMDAARYMRETQGRHVIPVPRVEIEKDFFQKIISHAQQILSPKKEVLGETTVVHPSFSGGRIQIHEQVLRKIVQITCQRFEQVKRIHKTTYTFHDLPRLTVQLSLGTTLGEDLLLIVEQLQQALYDETSYCLNISPASIDVHIVSLELAP</sequence>
<accession>A0A3M8DD34</accession>
<dbReference type="AlphaFoldDB" id="A0A3M8DD34"/>
<evidence type="ECO:0000313" key="2">
    <source>
        <dbReference type="Proteomes" id="UP000271031"/>
    </source>
</evidence>
<evidence type="ECO:0008006" key="3">
    <source>
        <dbReference type="Google" id="ProtNLM"/>
    </source>
</evidence>
<protein>
    <recommendedName>
        <fullName evidence="3">Asp23/Gls24 family envelope stress response protein</fullName>
    </recommendedName>
</protein>
<dbReference type="SUPFAM" id="SSF52540">
    <property type="entry name" value="P-loop containing nucleoside triphosphate hydrolases"/>
    <property type="match status" value="1"/>
</dbReference>
<dbReference type="Gene3D" id="3.40.50.300">
    <property type="entry name" value="P-loop containing nucleotide triphosphate hydrolases"/>
    <property type="match status" value="1"/>
</dbReference>
<reference evidence="1 2" key="1">
    <citation type="submission" date="2018-10" db="EMBL/GenBank/DDBJ databases">
        <title>Phylogenomics of Brevibacillus.</title>
        <authorList>
            <person name="Dunlap C."/>
        </authorList>
    </citation>
    <scope>NUCLEOTIDE SEQUENCE [LARGE SCALE GENOMIC DNA]</scope>
    <source>
        <strain evidence="1 2">JCM 15716</strain>
    </source>
</reference>
<proteinExistence type="predicted"/>
<dbReference type="Proteomes" id="UP000271031">
    <property type="component" value="Unassembled WGS sequence"/>
</dbReference>
<keyword evidence="2" id="KW-1185">Reference proteome</keyword>
<evidence type="ECO:0000313" key="1">
    <source>
        <dbReference type="EMBL" id="RNB85908.1"/>
    </source>
</evidence>
<name>A0A3M8DD34_9BACL</name>